<feature type="transmembrane region" description="Helical" evidence="6">
    <location>
        <begin position="441"/>
        <end position="465"/>
    </location>
</feature>
<dbReference type="Pfam" id="PF03522">
    <property type="entry name" value="SLC12"/>
    <property type="match status" value="1"/>
</dbReference>
<feature type="transmembrane region" description="Helical" evidence="6">
    <location>
        <begin position="576"/>
        <end position="594"/>
    </location>
</feature>
<feature type="transmembrane region" description="Helical" evidence="6">
    <location>
        <begin position="136"/>
        <end position="155"/>
    </location>
</feature>
<evidence type="ECO:0000256" key="2">
    <source>
        <dbReference type="ARBA" id="ARBA00022692"/>
    </source>
</evidence>
<dbReference type="PANTHER" id="PTHR11827">
    <property type="entry name" value="SOLUTE CARRIER FAMILY 12, CATION COTRANSPORTERS"/>
    <property type="match status" value="1"/>
</dbReference>
<feature type="transmembrane region" description="Helical" evidence="6">
    <location>
        <begin position="282"/>
        <end position="301"/>
    </location>
</feature>
<feature type="transmembrane region" description="Helical" evidence="6">
    <location>
        <begin position="495"/>
        <end position="512"/>
    </location>
</feature>
<dbReference type="Gene3D" id="1.20.1740.10">
    <property type="entry name" value="Amino acid/polyamine transporter I"/>
    <property type="match status" value="1"/>
</dbReference>
<keyword evidence="3 6" id="KW-1133">Transmembrane helix</keyword>
<feature type="compositionally biased region" description="Acidic residues" evidence="5">
    <location>
        <begin position="1"/>
        <end position="11"/>
    </location>
</feature>
<feature type="transmembrane region" description="Helical" evidence="6">
    <location>
        <begin position="209"/>
        <end position="230"/>
    </location>
</feature>
<evidence type="ECO:0000256" key="3">
    <source>
        <dbReference type="ARBA" id="ARBA00022989"/>
    </source>
</evidence>
<evidence type="ECO:0000259" key="7">
    <source>
        <dbReference type="Pfam" id="PF00324"/>
    </source>
</evidence>
<evidence type="ECO:0000259" key="8">
    <source>
        <dbReference type="Pfam" id="PF03522"/>
    </source>
</evidence>
<dbReference type="GO" id="GO:0055064">
    <property type="term" value="P:chloride ion homeostasis"/>
    <property type="evidence" value="ECO:0007669"/>
    <property type="project" value="TreeGrafter"/>
</dbReference>
<evidence type="ECO:0000256" key="6">
    <source>
        <dbReference type="SAM" id="Phobius"/>
    </source>
</evidence>
<name>A0A0C5DKH3_9EUCA</name>
<dbReference type="InterPro" id="IPR004841">
    <property type="entry name" value="AA-permease/SLC12A_dom"/>
</dbReference>
<accession>A0A0C5DKH3</accession>
<feature type="region of interest" description="Disordered" evidence="5">
    <location>
        <begin position="93"/>
        <end position="125"/>
    </location>
</feature>
<comment type="subcellular location">
    <subcellularLocation>
        <location evidence="1">Membrane</location>
        <topology evidence="1">Multi-pass membrane protein</topology>
    </subcellularLocation>
</comment>
<dbReference type="Pfam" id="PF00324">
    <property type="entry name" value="AA_permease"/>
    <property type="match status" value="1"/>
</dbReference>
<dbReference type="AlphaFoldDB" id="A0A0C5DKH3"/>
<feature type="compositionally biased region" description="Polar residues" evidence="5">
    <location>
        <begin position="785"/>
        <end position="798"/>
    </location>
</feature>
<dbReference type="InterPro" id="IPR018491">
    <property type="entry name" value="SLC12_C"/>
</dbReference>
<feature type="domain" description="Amino acid permease/ SLC12A" evidence="7">
    <location>
        <begin position="135"/>
        <end position="635"/>
    </location>
</feature>
<feature type="transmembrane region" description="Helical" evidence="6">
    <location>
        <begin position="255"/>
        <end position="275"/>
    </location>
</feature>
<reference evidence="9" key="1">
    <citation type="journal article" date="2015" name="Mar. Genomics">
        <title>Comparative analysis of gill transcriptomes of two freshwater crayfish, Cherax cainii and C. destructor.</title>
        <authorList>
            <person name="Ali M.Y."/>
            <person name="Pavasovic A."/>
            <person name="Amin S."/>
            <person name="Mather P.B."/>
            <person name="Prentis P.J."/>
        </authorList>
    </citation>
    <scope>NUCLEOTIDE SEQUENCE</scope>
</reference>
<dbReference type="GO" id="GO:1990573">
    <property type="term" value="P:potassium ion import across plasma membrane"/>
    <property type="evidence" value="ECO:0007669"/>
    <property type="project" value="TreeGrafter"/>
</dbReference>
<dbReference type="InterPro" id="IPR004842">
    <property type="entry name" value="SLC12A_fam"/>
</dbReference>
<feature type="transmembrane region" description="Helical" evidence="6">
    <location>
        <begin position="551"/>
        <end position="570"/>
    </location>
</feature>
<feature type="domain" description="SLC12A transporter C-terminal" evidence="8">
    <location>
        <begin position="644"/>
        <end position="1074"/>
    </location>
</feature>
<organism evidence="9">
    <name type="scientific">Cherax cainii</name>
    <dbReference type="NCBI Taxonomy" id="223846"/>
    <lineage>
        <taxon>Eukaryota</taxon>
        <taxon>Metazoa</taxon>
        <taxon>Ecdysozoa</taxon>
        <taxon>Arthropoda</taxon>
        <taxon>Crustacea</taxon>
        <taxon>Multicrustacea</taxon>
        <taxon>Malacostraca</taxon>
        <taxon>Eumalacostraca</taxon>
        <taxon>Eucarida</taxon>
        <taxon>Decapoda</taxon>
        <taxon>Pleocyemata</taxon>
        <taxon>Astacidea</taxon>
        <taxon>Parastacoidea</taxon>
        <taxon>Parastacidae</taxon>
        <taxon>Cherax</taxon>
    </lineage>
</organism>
<feature type="transmembrane region" description="Helical" evidence="6">
    <location>
        <begin position="1025"/>
        <end position="1048"/>
    </location>
</feature>
<proteinExistence type="evidence at transcript level"/>
<keyword evidence="4 6" id="KW-0472">Membrane</keyword>
<evidence type="ECO:0000313" key="9">
    <source>
        <dbReference type="EMBL" id="AJO70198.1"/>
    </source>
</evidence>
<dbReference type="GO" id="GO:0006884">
    <property type="term" value="P:cell volume homeostasis"/>
    <property type="evidence" value="ECO:0007669"/>
    <property type="project" value="TreeGrafter"/>
</dbReference>
<keyword evidence="2 6" id="KW-0812">Transmembrane</keyword>
<dbReference type="GO" id="GO:0055075">
    <property type="term" value="P:potassium ion homeostasis"/>
    <property type="evidence" value="ECO:0007669"/>
    <property type="project" value="TreeGrafter"/>
</dbReference>
<evidence type="ECO:0000256" key="5">
    <source>
        <dbReference type="SAM" id="MobiDB-lite"/>
    </source>
</evidence>
<feature type="transmembrane region" description="Helical" evidence="6">
    <location>
        <begin position="344"/>
        <end position="366"/>
    </location>
</feature>
<dbReference type="EMBL" id="KP221733">
    <property type="protein sequence ID" value="AJO70198.1"/>
    <property type="molecule type" value="mRNA"/>
</dbReference>
<dbReference type="GO" id="GO:0055078">
    <property type="term" value="P:sodium ion homeostasis"/>
    <property type="evidence" value="ECO:0007669"/>
    <property type="project" value="TreeGrafter"/>
</dbReference>
<protein>
    <submittedName>
        <fullName evidence="9">Sodium-chloride cotransporter</fullName>
    </submittedName>
</protein>
<dbReference type="GO" id="GO:0016020">
    <property type="term" value="C:membrane"/>
    <property type="evidence" value="ECO:0007669"/>
    <property type="project" value="UniProtKB-SubCell"/>
</dbReference>
<feature type="compositionally biased region" description="Low complexity" evidence="5">
    <location>
        <begin position="799"/>
        <end position="813"/>
    </location>
</feature>
<dbReference type="NCBIfam" id="TIGR00930">
    <property type="entry name" value="2a30"/>
    <property type="match status" value="1"/>
</dbReference>
<feature type="transmembrane region" description="Helical" evidence="6">
    <location>
        <begin position="378"/>
        <end position="400"/>
    </location>
</feature>
<evidence type="ECO:0000256" key="1">
    <source>
        <dbReference type="ARBA" id="ARBA00004141"/>
    </source>
</evidence>
<feature type="region of interest" description="Disordered" evidence="5">
    <location>
        <begin position="776"/>
        <end position="813"/>
    </location>
</feature>
<feature type="transmembrane region" description="Helical" evidence="6">
    <location>
        <begin position="518"/>
        <end position="539"/>
    </location>
</feature>
<feature type="region of interest" description="Disordered" evidence="5">
    <location>
        <begin position="1"/>
        <end position="30"/>
    </location>
</feature>
<dbReference type="PANTHER" id="PTHR11827:SF103">
    <property type="entry name" value="SODIUM CHLORIDE COTRANSPORTER 69, ISOFORM E"/>
    <property type="match status" value="1"/>
</dbReference>
<evidence type="ECO:0000256" key="4">
    <source>
        <dbReference type="ARBA" id="ARBA00023136"/>
    </source>
</evidence>
<dbReference type="FunFam" id="1.20.1740.10:FF:000022">
    <property type="entry name" value="Bumetanide-sensitive na-k-cl cotransport protein"/>
    <property type="match status" value="1"/>
</dbReference>
<sequence length="1074" mass="117808">MINLSDTEDIEERCASPTSAPSDTEMESLTYPPNTNTYTGTYTGTHTGSHTGTHTGTHSGTHSTFRSLRQLTREALPRLDHYRNLASIMHAPGTGQRPTLDDLHQPPPGKVRVGPSRGTVEEETGGEGKFGWVQGVLVRCLLNIWGVILFLRLPWVVGQAGILEGMLIVTCGNIVTTITALSMAAISTNGQIKGGGTYYMISRSLGPEFGGAIGLIFSLANAIAASMYIVGFCESMNDLLRSQGLLIFDSGINDVRVIGSITLVVLFAICVIGMEWEARAQVVLLVVLLVAILDFIIGAFVGPLTEEEIAQGFTGLNGTVFNENLFSDYRDEGKRSGEEGDMGFFGVFSVFFPACTGILAGANISGDLKDPSGAIPKGTILAIIITYFSYMILVLLSGAVEVRDATGNITQVADGSFTNCTDTICEYGLSNSSQVMELVSIFGPLIFAGCFAATISSALASIVSAPKVFQALCKDKLYPYIEFFGKGYGKGDEPYRGYVLTFIIVLIFTLIARLDSIAAIITNFFLAAYALINFSTFHASLQHTPSWRPTFIYYNKWLSLLGGILCTAIMFMIQWYTALITIIIIILLYFIVVYRKPDVNWGSSTQAQIYSLALNSTISLNQVEEHIKTFRPQILVLSGAPYARPPLLHFANSITKNMSLLITGQCFKEMQSQRVRTRLYVEATNWLSRHKVKAFHSIADGPSMEMAARMLMCNVGLGKLRPNLVLMGYKSTWKTCPAEELQGYFKTIHHAFGLHLAVGILCVEGGLDYSHLTEVSQDEEDPNYNAATNPTSSGGATASNTDPSTMPTSTSTVSFGHYQNEVDVSTGPSAVVGYTNAAAVPDDANHPSFLENLKMGKKTKDPTYRLANGEVVAPQIVDAMLRFTRKQPKGTIDVWWLYDDGGLTMLIPYILTTRAAWSSCKLRVFCLANKKDDLASEHRRMIELLCKFRIDFSDVVMVPDVTRRPKEESVRDFNNLISSFKVPPEEEDGVKTPEGITESELVALKDKTNRHIRLRELLLEHSRNATFIVMTLPIPAVGTVSAPLYMAWLETLTHQMPPFLLLRGNQSSVLTFYS</sequence>
<dbReference type="GO" id="GO:0008511">
    <property type="term" value="F:sodium:potassium:chloride symporter activity"/>
    <property type="evidence" value="ECO:0007669"/>
    <property type="project" value="TreeGrafter"/>
</dbReference>
<feature type="transmembrane region" description="Helical" evidence="6">
    <location>
        <begin position="167"/>
        <end position="188"/>
    </location>
</feature>